<accession>A0ABY3XIQ1</accession>
<name>A0ABY3XIQ1_9GAMM</name>
<evidence type="ECO:0000259" key="1">
    <source>
        <dbReference type="Pfam" id="PF20274"/>
    </source>
</evidence>
<organism evidence="2 3">
    <name type="scientific">Lysobacter gummosus</name>
    <dbReference type="NCBI Taxonomy" id="262324"/>
    <lineage>
        <taxon>Bacteria</taxon>
        <taxon>Pseudomonadati</taxon>
        <taxon>Pseudomonadota</taxon>
        <taxon>Gammaproteobacteria</taxon>
        <taxon>Lysobacterales</taxon>
        <taxon>Lysobacteraceae</taxon>
        <taxon>Lysobacter</taxon>
    </lineage>
</organism>
<dbReference type="InterPro" id="IPR046909">
    <property type="entry name" value="cREC_REC"/>
</dbReference>
<keyword evidence="3" id="KW-1185">Reference proteome</keyword>
<protein>
    <recommendedName>
        <fullName evidence="1">Cyclic-phosphate processing Receiver domain-containing protein</fullName>
    </recommendedName>
</protein>
<feature type="domain" description="Cyclic-phosphate processing Receiver" evidence="1">
    <location>
        <begin position="1"/>
        <end position="88"/>
    </location>
</feature>
<evidence type="ECO:0000313" key="2">
    <source>
        <dbReference type="EMBL" id="UNP31504.1"/>
    </source>
</evidence>
<sequence>MRVYLDDERVTPPGWRRVYWPDEAIALLETGDVAELSLDHDLGDDARGTGYDVIVWIERAVIERGFVPPRIAVHSANPAARTRMLAGIEAVERAAGLRATSGQARDGE</sequence>
<dbReference type="EMBL" id="CP093547">
    <property type="protein sequence ID" value="UNP31504.1"/>
    <property type="molecule type" value="Genomic_DNA"/>
</dbReference>
<dbReference type="RefSeq" id="WP_057942635.1">
    <property type="nucleotide sequence ID" value="NZ_CP011131.1"/>
</dbReference>
<proteinExistence type="predicted"/>
<evidence type="ECO:0000313" key="3">
    <source>
        <dbReference type="Proteomes" id="UP000829194"/>
    </source>
</evidence>
<dbReference type="Pfam" id="PF20274">
    <property type="entry name" value="cREC_REC"/>
    <property type="match status" value="1"/>
</dbReference>
<dbReference type="Proteomes" id="UP000829194">
    <property type="component" value="Chromosome"/>
</dbReference>
<reference evidence="2 3" key="1">
    <citation type="submission" date="2022-03" db="EMBL/GenBank/DDBJ databases">
        <title>Complete genome sequence of Lysobacter capsici VKM B-2533 and Lysobacter gummosus 10.1.1, promising sources of lytic agents.</title>
        <authorList>
            <person name="Tarlachkov S.V."/>
            <person name="Kudryakova I.V."/>
            <person name="Afoshin A.S."/>
            <person name="Leontyevskaya E.A."/>
            <person name="Leontyevskaya N.V."/>
        </authorList>
    </citation>
    <scope>NUCLEOTIDE SEQUENCE [LARGE SCALE GENOMIC DNA]</scope>
    <source>
        <strain evidence="2 3">10.1.1</strain>
    </source>
</reference>
<gene>
    <name evidence="2" type="ORF">MOV92_09770</name>
</gene>